<dbReference type="Gene3D" id="2.40.50.1020">
    <property type="entry name" value="LytTr DNA-binding domain"/>
    <property type="match status" value="1"/>
</dbReference>
<dbReference type="SMART" id="SM00448">
    <property type="entry name" value="REC"/>
    <property type="match status" value="1"/>
</dbReference>
<dbReference type="PANTHER" id="PTHR37299">
    <property type="entry name" value="TRANSCRIPTIONAL REGULATOR-RELATED"/>
    <property type="match status" value="1"/>
</dbReference>
<sequence>MQPLTCIIVDDEPMALCLLESYVKKTPSLQLVGKFSNAIEVLQFLHNHPAPELIYMDIQMPELNGLQLSKKLPTASKIVFTTAFDQYALEGYKVNAIGYLLKPFDYSEFLETVEKALLLTETTAPQLTEVPDYMFVKTDYKQVKVLYSDILYIESLKDYVRIYLIGDTPPITTLMSLKKLEEELPPEQFMRVHRSFIVALDKVEVVERNQVVFGKQRITIAEHCKETFFEKIKL</sequence>
<feature type="domain" description="Response regulatory" evidence="2">
    <location>
        <begin position="5"/>
        <end position="117"/>
    </location>
</feature>
<dbReference type="KEGG" id="capn:CBG49_14810"/>
<proteinExistence type="predicted"/>
<dbReference type="SMART" id="SM00850">
    <property type="entry name" value="LytTR"/>
    <property type="match status" value="1"/>
</dbReference>
<gene>
    <name evidence="4" type="ORF">CBG49_14810</name>
</gene>
<dbReference type="RefSeq" id="WP_088595096.1">
    <property type="nucleotide sequence ID" value="NZ_CP022022.1"/>
</dbReference>
<dbReference type="GO" id="GO:0003677">
    <property type="term" value="F:DNA binding"/>
    <property type="evidence" value="ECO:0007669"/>
    <property type="project" value="UniProtKB-KW"/>
</dbReference>
<dbReference type="EMBL" id="CP022022">
    <property type="protein sequence ID" value="ASF44263.1"/>
    <property type="molecule type" value="Genomic_DNA"/>
</dbReference>
<evidence type="ECO:0000259" key="2">
    <source>
        <dbReference type="PROSITE" id="PS50110"/>
    </source>
</evidence>
<dbReference type="InterPro" id="IPR001789">
    <property type="entry name" value="Sig_transdc_resp-reg_receiver"/>
</dbReference>
<keyword evidence="5" id="KW-1185">Reference proteome</keyword>
<dbReference type="InterPro" id="IPR046947">
    <property type="entry name" value="LytR-like"/>
</dbReference>
<evidence type="ECO:0000313" key="5">
    <source>
        <dbReference type="Proteomes" id="UP000197007"/>
    </source>
</evidence>
<dbReference type="Proteomes" id="UP000197007">
    <property type="component" value="Chromosome"/>
</dbReference>
<dbReference type="Gene3D" id="3.40.50.2300">
    <property type="match status" value="1"/>
</dbReference>
<dbReference type="Pfam" id="PF04397">
    <property type="entry name" value="LytTR"/>
    <property type="match status" value="1"/>
</dbReference>
<feature type="modified residue" description="4-aspartylphosphate" evidence="1">
    <location>
        <position position="57"/>
    </location>
</feature>
<dbReference type="InterPro" id="IPR007492">
    <property type="entry name" value="LytTR_DNA-bd_dom"/>
</dbReference>
<dbReference type="PROSITE" id="PS50930">
    <property type="entry name" value="HTH_LYTTR"/>
    <property type="match status" value="1"/>
</dbReference>
<dbReference type="PANTHER" id="PTHR37299:SF1">
    <property type="entry name" value="STAGE 0 SPORULATION PROTEIN A HOMOLOG"/>
    <property type="match status" value="1"/>
</dbReference>
<keyword evidence="4" id="KW-0238">DNA-binding</keyword>
<protein>
    <submittedName>
        <fullName evidence="4">DNA-binding response regulator</fullName>
    </submittedName>
</protein>
<dbReference type="Pfam" id="PF00072">
    <property type="entry name" value="Response_reg"/>
    <property type="match status" value="1"/>
</dbReference>
<feature type="domain" description="HTH LytTR-type" evidence="3">
    <location>
        <begin position="134"/>
        <end position="208"/>
    </location>
</feature>
<dbReference type="AlphaFoldDB" id="A0A1Z4BSP4"/>
<keyword evidence="1" id="KW-0597">Phosphoprotein</keyword>
<evidence type="ECO:0000259" key="3">
    <source>
        <dbReference type="PROSITE" id="PS50930"/>
    </source>
</evidence>
<dbReference type="PROSITE" id="PS50110">
    <property type="entry name" value="RESPONSE_REGULATORY"/>
    <property type="match status" value="1"/>
</dbReference>
<reference evidence="5" key="1">
    <citation type="submission" date="2017-06" db="EMBL/GenBank/DDBJ databases">
        <title>Complete genome sequence of Capnocytophaga sp. KCOM 1579 (=ChDC OS43) isolated from a human refractory periapical abscess lesion.</title>
        <authorList>
            <person name="Kook J.-K."/>
            <person name="Park S.-N."/>
            <person name="Lim Y.K."/>
            <person name="Roh H."/>
        </authorList>
    </citation>
    <scope>NUCLEOTIDE SEQUENCE [LARGE SCALE GENOMIC DNA]</scope>
    <source>
        <strain evidence="5">ChDC OS43</strain>
    </source>
</reference>
<accession>A0A1Z4BSP4</accession>
<evidence type="ECO:0000256" key="1">
    <source>
        <dbReference type="PROSITE-ProRule" id="PRU00169"/>
    </source>
</evidence>
<organism evidence="4 5">
    <name type="scientific">Capnocytophaga endodontalis</name>
    <dbReference type="NCBI Taxonomy" id="2708117"/>
    <lineage>
        <taxon>Bacteria</taxon>
        <taxon>Pseudomonadati</taxon>
        <taxon>Bacteroidota</taxon>
        <taxon>Flavobacteriia</taxon>
        <taxon>Flavobacteriales</taxon>
        <taxon>Flavobacteriaceae</taxon>
        <taxon>Capnocytophaga</taxon>
    </lineage>
</organism>
<name>A0A1Z4BSP4_9FLAO</name>
<dbReference type="SUPFAM" id="SSF52172">
    <property type="entry name" value="CheY-like"/>
    <property type="match status" value="1"/>
</dbReference>
<dbReference type="GO" id="GO:0000156">
    <property type="term" value="F:phosphorelay response regulator activity"/>
    <property type="evidence" value="ECO:0007669"/>
    <property type="project" value="InterPro"/>
</dbReference>
<dbReference type="InterPro" id="IPR011006">
    <property type="entry name" value="CheY-like_superfamily"/>
</dbReference>
<evidence type="ECO:0000313" key="4">
    <source>
        <dbReference type="EMBL" id="ASF44263.1"/>
    </source>
</evidence>